<keyword evidence="17 20" id="KW-0472">Membrane</keyword>
<evidence type="ECO:0000256" key="10">
    <source>
        <dbReference type="ARBA" id="ARBA00022796"/>
    </source>
</evidence>
<proteinExistence type="inferred from homology"/>
<dbReference type="Pfam" id="PF00702">
    <property type="entry name" value="Hydrolase"/>
    <property type="match status" value="1"/>
</dbReference>
<dbReference type="InterPro" id="IPR027256">
    <property type="entry name" value="P-typ_ATPase_IB"/>
</dbReference>
<dbReference type="OrthoDB" id="5496529at2"/>
<dbReference type="STRING" id="1429043.X474_09080"/>
<dbReference type="GO" id="GO:0140581">
    <property type="term" value="F:P-type monovalent copper transporter activity"/>
    <property type="evidence" value="ECO:0007669"/>
    <property type="project" value="UniProtKB-EC"/>
</dbReference>
<protein>
    <recommendedName>
        <fullName evidence="3">P-type Cu(+) transporter</fullName>
        <ecNumber evidence="3">7.2.2.8</ecNumber>
    </recommendedName>
    <alternativeName>
        <fullName evidence="18">Cu(+)-exporting ATPase</fullName>
    </alternativeName>
</protein>
<dbReference type="Pfam" id="PF00403">
    <property type="entry name" value="HMA"/>
    <property type="match status" value="2"/>
</dbReference>
<dbReference type="Gene3D" id="3.40.1110.10">
    <property type="entry name" value="Calcium-transporting ATPase, cytoplasmic domain N"/>
    <property type="match status" value="1"/>
</dbReference>
<dbReference type="Proteomes" id="UP000032233">
    <property type="component" value="Unassembled WGS sequence"/>
</dbReference>
<evidence type="ECO:0000256" key="3">
    <source>
        <dbReference type="ARBA" id="ARBA00012517"/>
    </source>
</evidence>
<dbReference type="InterPro" id="IPR008250">
    <property type="entry name" value="ATPase_P-typ_transduc_dom_A_sf"/>
</dbReference>
<evidence type="ECO:0000313" key="22">
    <source>
        <dbReference type="EMBL" id="KIX14166.1"/>
    </source>
</evidence>
<dbReference type="FunFam" id="2.70.150.10:FF:000020">
    <property type="entry name" value="Copper-exporting P-type ATPase A"/>
    <property type="match status" value="1"/>
</dbReference>
<evidence type="ECO:0000313" key="23">
    <source>
        <dbReference type="Proteomes" id="UP000032233"/>
    </source>
</evidence>
<dbReference type="NCBIfam" id="TIGR01511">
    <property type="entry name" value="ATPase-IB1_Cu"/>
    <property type="match status" value="1"/>
</dbReference>
<evidence type="ECO:0000256" key="7">
    <source>
        <dbReference type="ARBA" id="ARBA00022692"/>
    </source>
</evidence>
<keyword evidence="11 20" id="KW-0067">ATP-binding</keyword>
<accession>A0A0D2JET2</accession>
<dbReference type="FunFam" id="3.30.70.100:FF:000005">
    <property type="entry name" value="Copper-exporting P-type ATPase A"/>
    <property type="match status" value="2"/>
</dbReference>
<dbReference type="SUPFAM" id="SSF55008">
    <property type="entry name" value="HMA, heavy metal-associated domain"/>
    <property type="match status" value="2"/>
</dbReference>
<dbReference type="NCBIfam" id="TIGR01494">
    <property type="entry name" value="ATPase_P-type"/>
    <property type="match status" value="1"/>
</dbReference>
<dbReference type="InterPro" id="IPR036412">
    <property type="entry name" value="HAD-like_sf"/>
</dbReference>
<dbReference type="PATRIC" id="fig|1429043.3.peg.1921"/>
<dbReference type="PANTHER" id="PTHR43520">
    <property type="entry name" value="ATP7, ISOFORM B"/>
    <property type="match status" value="1"/>
</dbReference>
<dbReference type="GO" id="GO:0055070">
    <property type="term" value="P:copper ion homeostasis"/>
    <property type="evidence" value="ECO:0007669"/>
    <property type="project" value="TreeGrafter"/>
</dbReference>
<organism evidence="22 23">
    <name type="scientific">Dethiosulfatarculus sandiegensis</name>
    <dbReference type="NCBI Taxonomy" id="1429043"/>
    <lineage>
        <taxon>Bacteria</taxon>
        <taxon>Pseudomonadati</taxon>
        <taxon>Thermodesulfobacteriota</taxon>
        <taxon>Desulfarculia</taxon>
        <taxon>Desulfarculales</taxon>
        <taxon>Desulfarculaceae</taxon>
        <taxon>Dethiosulfatarculus</taxon>
    </lineage>
</organism>
<comment type="subcellular location">
    <subcellularLocation>
        <location evidence="1">Cell membrane</location>
        <topology evidence="1">Multi-pass membrane protein</topology>
    </subcellularLocation>
</comment>
<feature type="transmembrane region" description="Helical" evidence="20">
    <location>
        <begin position="418"/>
        <end position="440"/>
    </location>
</feature>
<dbReference type="EMBL" id="AZAC01000011">
    <property type="protein sequence ID" value="KIX14166.1"/>
    <property type="molecule type" value="Genomic_DNA"/>
</dbReference>
<dbReference type="SUPFAM" id="SSF81653">
    <property type="entry name" value="Calcium ATPase, transduction domain A"/>
    <property type="match status" value="1"/>
</dbReference>
<evidence type="ECO:0000256" key="4">
    <source>
        <dbReference type="ARBA" id="ARBA00022448"/>
    </source>
</evidence>
<dbReference type="InterPro" id="IPR006121">
    <property type="entry name" value="HMA_dom"/>
</dbReference>
<comment type="caution">
    <text evidence="22">The sequence shown here is derived from an EMBL/GenBank/DDBJ whole genome shotgun (WGS) entry which is preliminary data.</text>
</comment>
<dbReference type="SFLD" id="SFLDS00003">
    <property type="entry name" value="Haloacid_Dehalogenase"/>
    <property type="match status" value="1"/>
</dbReference>
<keyword evidence="16" id="KW-0406">Ion transport</keyword>
<dbReference type="PRINTS" id="PR00942">
    <property type="entry name" value="CUATPASEI"/>
</dbReference>
<gene>
    <name evidence="22" type="ORF">X474_09080</name>
</gene>
<dbReference type="RefSeq" id="WP_156360677.1">
    <property type="nucleotide sequence ID" value="NZ_AZAC01000011.1"/>
</dbReference>
<keyword evidence="9 20" id="KW-0547">Nucleotide-binding</keyword>
<reference evidence="22 23" key="1">
    <citation type="submission" date="2013-11" db="EMBL/GenBank/DDBJ databases">
        <title>Metagenomic analysis of a methanogenic consortium involved in long chain n-alkane degradation.</title>
        <authorList>
            <person name="Davidova I.A."/>
            <person name="Callaghan A.V."/>
            <person name="Wawrik B."/>
            <person name="Pruitt S."/>
            <person name="Marks C."/>
            <person name="Duncan K.E."/>
            <person name="Suflita J.M."/>
        </authorList>
    </citation>
    <scope>NUCLEOTIDE SEQUENCE [LARGE SCALE GENOMIC DNA]</scope>
    <source>
        <strain evidence="22 23">SPR</strain>
    </source>
</reference>
<feature type="transmembrane region" description="Helical" evidence="20">
    <location>
        <begin position="237"/>
        <end position="258"/>
    </location>
</feature>
<dbReference type="SUPFAM" id="SSF56784">
    <property type="entry name" value="HAD-like"/>
    <property type="match status" value="1"/>
</dbReference>
<dbReference type="InterPro" id="IPR044492">
    <property type="entry name" value="P_typ_ATPase_HD_dom"/>
</dbReference>
<dbReference type="GO" id="GO:0060003">
    <property type="term" value="P:copper ion export"/>
    <property type="evidence" value="ECO:0007669"/>
    <property type="project" value="UniProtKB-ARBA"/>
</dbReference>
<dbReference type="PRINTS" id="PR00119">
    <property type="entry name" value="CATATPASE"/>
</dbReference>
<evidence type="ECO:0000256" key="11">
    <source>
        <dbReference type="ARBA" id="ARBA00022840"/>
    </source>
</evidence>
<keyword evidence="6" id="KW-0597">Phosphoprotein</keyword>
<keyword evidence="14 20" id="KW-1133">Transmembrane helix</keyword>
<dbReference type="GO" id="GO:0005886">
    <property type="term" value="C:plasma membrane"/>
    <property type="evidence" value="ECO:0007669"/>
    <property type="project" value="UniProtKB-SubCell"/>
</dbReference>
<dbReference type="AlphaFoldDB" id="A0A0D2JET2"/>
<keyword evidence="5 20" id="KW-1003">Cell membrane</keyword>
<dbReference type="GO" id="GO:0005507">
    <property type="term" value="F:copper ion binding"/>
    <property type="evidence" value="ECO:0007669"/>
    <property type="project" value="TreeGrafter"/>
</dbReference>
<feature type="domain" description="HMA" evidence="21">
    <location>
        <begin position="4"/>
        <end position="71"/>
    </location>
</feature>
<dbReference type="PROSITE" id="PS50846">
    <property type="entry name" value="HMA_2"/>
    <property type="match status" value="2"/>
</dbReference>
<dbReference type="InterPro" id="IPR023214">
    <property type="entry name" value="HAD_sf"/>
</dbReference>
<evidence type="ECO:0000256" key="9">
    <source>
        <dbReference type="ARBA" id="ARBA00022741"/>
    </source>
</evidence>
<dbReference type="InterPro" id="IPR018303">
    <property type="entry name" value="ATPase_P-typ_P_site"/>
</dbReference>
<dbReference type="CDD" id="cd00371">
    <property type="entry name" value="HMA"/>
    <property type="match status" value="2"/>
</dbReference>
<feature type="transmembrane region" description="Helical" evidence="20">
    <location>
        <begin position="171"/>
        <end position="188"/>
    </location>
</feature>
<dbReference type="Gene3D" id="3.30.70.100">
    <property type="match status" value="2"/>
</dbReference>
<feature type="transmembrane region" description="Helical" evidence="20">
    <location>
        <begin position="759"/>
        <end position="780"/>
    </location>
</feature>
<dbReference type="GO" id="GO:0016887">
    <property type="term" value="F:ATP hydrolysis activity"/>
    <property type="evidence" value="ECO:0007669"/>
    <property type="project" value="InterPro"/>
</dbReference>
<evidence type="ECO:0000256" key="2">
    <source>
        <dbReference type="ARBA" id="ARBA00006024"/>
    </source>
</evidence>
<evidence type="ECO:0000256" key="13">
    <source>
        <dbReference type="ARBA" id="ARBA00022967"/>
    </source>
</evidence>
<evidence type="ECO:0000256" key="6">
    <source>
        <dbReference type="ARBA" id="ARBA00022553"/>
    </source>
</evidence>
<evidence type="ECO:0000259" key="21">
    <source>
        <dbReference type="PROSITE" id="PS50846"/>
    </source>
</evidence>
<dbReference type="Gene3D" id="2.70.150.10">
    <property type="entry name" value="Calcium-transporting ATPase, cytoplasmic transduction domain A"/>
    <property type="match status" value="1"/>
</dbReference>
<feature type="transmembrane region" description="Helical" evidence="20">
    <location>
        <begin position="452"/>
        <end position="473"/>
    </location>
</feature>
<dbReference type="PROSITE" id="PS00154">
    <property type="entry name" value="ATPASE_E1_E2"/>
    <property type="match status" value="1"/>
</dbReference>
<dbReference type="SUPFAM" id="SSF81665">
    <property type="entry name" value="Calcium ATPase, transmembrane domain M"/>
    <property type="match status" value="1"/>
</dbReference>
<keyword evidence="12" id="KW-0460">Magnesium</keyword>
<evidence type="ECO:0000256" key="20">
    <source>
        <dbReference type="RuleBase" id="RU362081"/>
    </source>
</evidence>
<keyword evidence="8 20" id="KW-0479">Metal-binding</keyword>
<dbReference type="FunFam" id="3.40.50.1000:FF:000144">
    <property type="entry name" value="copper-transporting ATPase 1 isoform X2"/>
    <property type="match status" value="1"/>
</dbReference>
<evidence type="ECO:0000256" key="1">
    <source>
        <dbReference type="ARBA" id="ARBA00004651"/>
    </source>
</evidence>
<keyword evidence="13" id="KW-1278">Translocase</keyword>
<feature type="transmembrane region" description="Helical" evidence="20">
    <location>
        <begin position="200"/>
        <end position="225"/>
    </location>
</feature>
<dbReference type="EC" id="7.2.2.8" evidence="3"/>
<evidence type="ECO:0000256" key="18">
    <source>
        <dbReference type="ARBA" id="ARBA00033239"/>
    </source>
</evidence>
<dbReference type="InterPro" id="IPR023299">
    <property type="entry name" value="ATPase_P-typ_cyto_dom_N"/>
</dbReference>
<dbReference type="PANTHER" id="PTHR43520:SF8">
    <property type="entry name" value="P-TYPE CU(+) TRANSPORTER"/>
    <property type="match status" value="1"/>
</dbReference>
<feature type="domain" description="HMA" evidence="21">
    <location>
        <begin position="77"/>
        <end position="144"/>
    </location>
</feature>
<evidence type="ECO:0000256" key="14">
    <source>
        <dbReference type="ARBA" id="ARBA00022989"/>
    </source>
</evidence>
<keyword evidence="23" id="KW-1185">Reference proteome</keyword>
<dbReference type="CDD" id="cd02094">
    <property type="entry name" value="P-type_ATPase_Cu-like"/>
    <property type="match status" value="1"/>
</dbReference>
<evidence type="ECO:0000256" key="15">
    <source>
        <dbReference type="ARBA" id="ARBA00023008"/>
    </source>
</evidence>
<dbReference type="InterPro" id="IPR023298">
    <property type="entry name" value="ATPase_P-typ_TM_dom_sf"/>
</dbReference>
<dbReference type="GO" id="GO:0043682">
    <property type="term" value="F:P-type divalent copper transporter activity"/>
    <property type="evidence" value="ECO:0007669"/>
    <property type="project" value="TreeGrafter"/>
</dbReference>
<evidence type="ECO:0000256" key="5">
    <source>
        <dbReference type="ARBA" id="ARBA00022475"/>
    </source>
</evidence>
<dbReference type="Pfam" id="PF00122">
    <property type="entry name" value="E1-E2_ATPase"/>
    <property type="match status" value="1"/>
</dbReference>
<dbReference type="GO" id="GO:0005524">
    <property type="term" value="F:ATP binding"/>
    <property type="evidence" value="ECO:0007669"/>
    <property type="project" value="UniProtKB-UniRule"/>
</dbReference>
<feature type="transmembrane region" description="Helical" evidence="20">
    <location>
        <begin position="792"/>
        <end position="811"/>
    </location>
</feature>
<sequence>MGSKHVELPVVGMSCARCAANVERTLQKKTNGVEQANVNFATESASIDYDPEVTDLKTIAQSVEQAGFNLVLPQATRTLEMPVVGMSCARCAANVERTLSTKVPGVKSANVNFATETATVEYAPGETGPELMAEAVHKAGFELVVPAEGEDSLHDVEQKAREEELAVQKRAFGVGLLFTIPLFILSMGRDFGLYGEWAHAAWVNWFFLALATPVQFYTGLGYYIGGYKSIKAGSANMDVLVALGSSVAYVYSVALLLFPGLGSHVYFETSAMIITLIKFGKLLEARAKGKASAAIKALMDLSPKTAHVLDEDGVERDIPAQAVQKGQVVLVRPGEAIPVDGEIIKGESSVNESMMTGESIPVDKKTGDTVFGSTVNQEGALKIKATGVGSETALARIIQLVRQAQGSKAPIQRLADQVSAIFVPTIIILALITLGVWWYAAGEFVTAMIRMVAVLVIACPCALGLATPTAIMVGTGKGATMGILFKSSESLETAHRLKSVMLDKTGTITKGEPVLTDWIPLNGKADQSLALAASAEKGSEHPLARAVLNGAREKGLEIMEPDEFQSQTGSGVQARVNGSLVRIGKPDWFNGEAVLNPALKKQVNEIASQGKTVMLAEIDGEMAGLLAVADQEKPEAKEAIARLKEMGITPVMVTGDNEQAARAIARRVGIEQVVAGVLPQNKEAEVKKAQEKVGLVAMVGDGINDAPALARADVGIAIGSGTDVAMEAGDVTLVGDDITGVARAIRLSKATMRTIKENLFWAFFYNILLVPLAAGAFHYVSWMPSFIRDLHPAMAAGAMAVSSFTVVMNSLRLSTKKL</sequence>
<keyword evidence="7 20" id="KW-0812">Transmembrane</keyword>
<keyword evidence="10" id="KW-0187">Copper transport</keyword>
<keyword evidence="4" id="KW-0813">Transport</keyword>
<dbReference type="InterPro" id="IPR059000">
    <property type="entry name" value="ATPase_P-type_domA"/>
</dbReference>
<dbReference type="InParanoid" id="A0A0D2JET2"/>
<evidence type="ECO:0000256" key="17">
    <source>
        <dbReference type="ARBA" id="ARBA00023136"/>
    </source>
</evidence>
<dbReference type="SFLD" id="SFLDG00002">
    <property type="entry name" value="C1.7:_P-type_atpase_like"/>
    <property type="match status" value="1"/>
</dbReference>
<dbReference type="FunCoup" id="A0A0D2JET2">
    <property type="interactions" value="354"/>
</dbReference>
<comment type="similarity">
    <text evidence="2 20">Belongs to the cation transport ATPase (P-type) (TC 3.A.3) family. Type IB subfamily.</text>
</comment>
<name>A0A0D2JET2_9BACT</name>
<dbReference type="InterPro" id="IPR036163">
    <property type="entry name" value="HMA_dom_sf"/>
</dbReference>
<keyword evidence="15" id="KW-0186">Copper</keyword>
<evidence type="ECO:0000256" key="19">
    <source>
        <dbReference type="ARBA" id="ARBA00049289"/>
    </source>
</evidence>
<evidence type="ECO:0000256" key="8">
    <source>
        <dbReference type="ARBA" id="ARBA00022723"/>
    </source>
</evidence>
<evidence type="ECO:0000256" key="16">
    <source>
        <dbReference type="ARBA" id="ARBA00023065"/>
    </source>
</evidence>
<dbReference type="InterPro" id="IPR001757">
    <property type="entry name" value="P_typ_ATPase"/>
</dbReference>
<dbReference type="SFLD" id="SFLDF00027">
    <property type="entry name" value="p-type_atpase"/>
    <property type="match status" value="1"/>
</dbReference>
<evidence type="ECO:0000256" key="12">
    <source>
        <dbReference type="ARBA" id="ARBA00022842"/>
    </source>
</evidence>
<dbReference type="Gene3D" id="3.40.50.1000">
    <property type="entry name" value="HAD superfamily/HAD-like"/>
    <property type="match status" value="1"/>
</dbReference>
<dbReference type="NCBIfam" id="TIGR01525">
    <property type="entry name" value="ATPase-IB_hvy"/>
    <property type="match status" value="1"/>
</dbReference>
<comment type="catalytic activity">
    <reaction evidence="19">
        <text>Cu(+)(in) + ATP + H2O = Cu(+)(out) + ADP + phosphate + H(+)</text>
        <dbReference type="Rhea" id="RHEA:25792"/>
        <dbReference type="ChEBI" id="CHEBI:15377"/>
        <dbReference type="ChEBI" id="CHEBI:15378"/>
        <dbReference type="ChEBI" id="CHEBI:30616"/>
        <dbReference type="ChEBI" id="CHEBI:43474"/>
        <dbReference type="ChEBI" id="CHEBI:49552"/>
        <dbReference type="ChEBI" id="CHEBI:456216"/>
        <dbReference type="EC" id="7.2.2.8"/>
    </reaction>
</comment>